<dbReference type="PANTHER" id="PTHR31236:SF2">
    <property type="entry name" value="BURP DOMAIN PROTEIN RD22"/>
    <property type="match status" value="1"/>
</dbReference>
<dbReference type="OrthoDB" id="654134at2759"/>
<dbReference type="InterPro" id="IPR044816">
    <property type="entry name" value="BURP"/>
</dbReference>
<sequence>MKLHNLPILGFLSVALVVSHAAVPPEIYWKKVLPNTPMPKAIRNSLLDPEWTEDKSTAVYVGRGGVTVNVEPPKGGGVHVTKGKPGGGHTNVNVGPKGGVGVSTGGGRTNVGVGPKGGVGVTTGKPGGGHANVNVHPKGGVGVSVGKPGKRPIYVGVKPGPSPFNYEYAATETQLHDDPTRALFFFGKDMKPGSHMTLHFTQSTNGATFLPRGEADPLPFSSNKMTDILRAFAIQPDSEEAHIMADTVKECEAKGTRGEQKYCTTSLESMVEYATSTIGKNIKAISTQLNEEEHKVRYTISGVRKVGGDDNKVVACHKKNYVYAVFYCHRTKATSAYVLSLAGADGSTTKAVAVCHKDTSAWNPKHLAFKVLNVKPGSVPICHFLPEDHIVWVPDTN</sequence>
<feature type="signal peptide" evidence="2">
    <location>
        <begin position="1"/>
        <end position="21"/>
    </location>
</feature>
<protein>
    <recommendedName>
        <fullName evidence="3">BURP domain-containing protein</fullName>
    </recommendedName>
</protein>
<dbReference type="AlphaFoldDB" id="A0A9Q1QS95"/>
<feature type="region of interest" description="Disordered" evidence="1">
    <location>
        <begin position="70"/>
        <end position="96"/>
    </location>
</feature>
<dbReference type="Pfam" id="PF03181">
    <property type="entry name" value="BURP"/>
    <property type="match status" value="1"/>
</dbReference>
<dbReference type="PANTHER" id="PTHR31236">
    <property type="entry name" value="BURP DOMAIN PROTEIN USPL1-LIKE"/>
    <property type="match status" value="1"/>
</dbReference>
<feature type="compositionally biased region" description="Gly residues" evidence="1">
    <location>
        <begin position="74"/>
        <end position="89"/>
    </location>
</feature>
<dbReference type="Proteomes" id="UP001153076">
    <property type="component" value="Unassembled WGS sequence"/>
</dbReference>
<dbReference type="EMBL" id="JAKOGI010000015">
    <property type="protein sequence ID" value="KAJ8450450.1"/>
    <property type="molecule type" value="Genomic_DNA"/>
</dbReference>
<feature type="chain" id="PRO_5040157448" description="BURP domain-containing protein" evidence="2">
    <location>
        <begin position="22"/>
        <end position="397"/>
    </location>
</feature>
<evidence type="ECO:0000313" key="5">
    <source>
        <dbReference type="Proteomes" id="UP001153076"/>
    </source>
</evidence>
<feature type="domain" description="BURP" evidence="3">
    <location>
        <begin position="184"/>
        <end position="395"/>
    </location>
</feature>
<evidence type="ECO:0000313" key="4">
    <source>
        <dbReference type="EMBL" id="KAJ8450450.1"/>
    </source>
</evidence>
<accession>A0A9Q1QS95</accession>
<organism evidence="4 5">
    <name type="scientific">Carnegiea gigantea</name>
    <dbReference type="NCBI Taxonomy" id="171969"/>
    <lineage>
        <taxon>Eukaryota</taxon>
        <taxon>Viridiplantae</taxon>
        <taxon>Streptophyta</taxon>
        <taxon>Embryophyta</taxon>
        <taxon>Tracheophyta</taxon>
        <taxon>Spermatophyta</taxon>
        <taxon>Magnoliopsida</taxon>
        <taxon>eudicotyledons</taxon>
        <taxon>Gunneridae</taxon>
        <taxon>Pentapetalae</taxon>
        <taxon>Caryophyllales</taxon>
        <taxon>Cactineae</taxon>
        <taxon>Cactaceae</taxon>
        <taxon>Cactoideae</taxon>
        <taxon>Echinocereeae</taxon>
        <taxon>Carnegiea</taxon>
    </lineage>
</organism>
<dbReference type="PROSITE" id="PS51277">
    <property type="entry name" value="BURP"/>
    <property type="match status" value="1"/>
</dbReference>
<comment type="caution">
    <text evidence="4">The sequence shown here is derived from an EMBL/GenBank/DDBJ whole genome shotgun (WGS) entry which is preliminary data.</text>
</comment>
<dbReference type="SMART" id="SM01045">
    <property type="entry name" value="BURP"/>
    <property type="match status" value="1"/>
</dbReference>
<evidence type="ECO:0000259" key="3">
    <source>
        <dbReference type="PROSITE" id="PS51277"/>
    </source>
</evidence>
<proteinExistence type="predicted"/>
<evidence type="ECO:0000256" key="1">
    <source>
        <dbReference type="SAM" id="MobiDB-lite"/>
    </source>
</evidence>
<reference evidence="4" key="1">
    <citation type="submission" date="2022-04" db="EMBL/GenBank/DDBJ databases">
        <title>Carnegiea gigantea Genome sequencing and assembly v2.</title>
        <authorList>
            <person name="Copetti D."/>
            <person name="Sanderson M.J."/>
            <person name="Burquez A."/>
            <person name="Wojciechowski M.F."/>
        </authorList>
    </citation>
    <scope>NUCLEOTIDE SEQUENCE</scope>
    <source>
        <strain evidence="4">SGP5-SGP5p</strain>
        <tissue evidence="4">Aerial part</tissue>
    </source>
</reference>
<evidence type="ECO:0000256" key="2">
    <source>
        <dbReference type="SAM" id="SignalP"/>
    </source>
</evidence>
<keyword evidence="2" id="KW-0732">Signal</keyword>
<name>A0A9Q1QS95_9CARY</name>
<dbReference type="InterPro" id="IPR004873">
    <property type="entry name" value="BURP_dom"/>
</dbReference>
<keyword evidence="5" id="KW-1185">Reference proteome</keyword>
<gene>
    <name evidence="4" type="ORF">Cgig2_002135</name>
</gene>
<feature type="region of interest" description="Disordered" evidence="1">
    <location>
        <begin position="124"/>
        <end position="144"/>
    </location>
</feature>